<feature type="transmembrane region" description="Helical" evidence="2">
    <location>
        <begin position="682"/>
        <end position="706"/>
    </location>
</feature>
<dbReference type="Proteomes" id="UP001595960">
    <property type="component" value="Unassembled WGS sequence"/>
</dbReference>
<comment type="caution">
    <text evidence="3">The sequence shown here is derived from an EMBL/GenBank/DDBJ whole genome shotgun (WGS) entry which is preliminary data.</text>
</comment>
<feature type="transmembrane region" description="Helical" evidence="2">
    <location>
        <begin position="371"/>
        <end position="391"/>
    </location>
</feature>
<feature type="transmembrane region" description="Helical" evidence="2">
    <location>
        <begin position="569"/>
        <end position="588"/>
    </location>
</feature>
<feature type="transmembrane region" description="Helical" evidence="2">
    <location>
        <begin position="519"/>
        <end position="538"/>
    </location>
</feature>
<reference evidence="4" key="1">
    <citation type="journal article" date="2019" name="Int. J. Syst. Evol. Microbiol.">
        <title>The Global Catalogue of Microorganisms (GCM) 10K type strain sequencing project: providing services to taxonomists for standard genome sequencing and annotation.</title>
        <authorList>
            <consortium name="The Broad Institute Genomics Platform"/>
            <consortium name="The Broad Institute Genome Sequencing Center for Infectious Disease"/>
            <person name="Wu L."/>
            <person name="Ma J."/>
        </authorList>
    </citation>
    <scope>NUCLEOTIDE SEQUENCE [LARGE SCALE GENOMIC DNA]</scope>
    <source>
        <strain evidence="4">CGMCC 1.12192</strain>
    </source>
</reference>
<feature type="compositionally biased region" description="Low complexity" evidence="1">
    <location>
        <begin position="156"/>
        <end position="169"/>
    </location>
</feature>
<feature type="transmembrane region" description="Helical" evidence="2">
    <location>
        <begin position="595"/>
        <end position="614"/>
    </location>
</feature>
<feature type="transmembrane region" description="Helical" evidence="2">
    <location>
        <begin position="238"/>
        <end position="255"/>
    </location>
</feature>
<evidence type="ECO:0000313" key="4">
    <source>
        <dbReference type="Proteomes" id="UP001595960"/>
    </source>
</evidence>
<feature type="transmembrane region" description="Helical" evidence="2">
    <location>
        <begin position="1233"/>
        <end position="1254"/>
    </location>
</feature>
<feature type="transmembrane region" description="Helical" evidence="2">
    <location>
        <begin position="740"/>
        <end position="757"/>
    </location>
</feature>
<keyword evidence="2" id="KW-0472">Membrane</keyword>
<feature type="transmembrane region" description="Helical" evidence="2">
    <location>
        <begin position="320"/>
        <end position="339"/>
    </location>
</feature>
<evidence type="ECO:0000256" key="1">
    <source>
        <dbReference type="SAM" id="MobiDB-lite"/>
    </source>
</evidence>
<feature type="transmembrane region" description="Helical" evidence="2">
    <location>
        <begin position="879"/>
        <end position="895"/>
    </location>
</feature>
<feature type="transmembrane region" description="Helical" evidence="2">
    <location>
        <begin position="178"/>
        <end position="203"/>
    </location>
</feature>
<feature type="transmembrane region" description="Helical" evidence="2">
    <location>
        <begin position="1159"/>
        <end position="1175"/>
    </location>
</feature>
<feature type="transmembrane region" description="Helical" evidence="2">
    <location>
        <begin position="209"/>
        <end position="226"/>
    </location>
</feature>
<feature type="transmembrane region" description="Helical" evidence="2">
    <location>
        <begin position="620"/>
        <end position="639"/>
    </location>
</feature>
<dbReference type="RefSeq" id="WP_204394801.1">
    <property type="nucleotide sequence ID" value="NZ_JAFBBW010000001.1"/>
</dbReference>
<feature type="transmembrane region" description="Helical" evidence="2">
    <location>
        <begin position="431"/>
        <end position="451"/>
    </location>
</feature>
<feature type="transmembrane region" description="Helical" evidence="2">
    <location>
        <begin position="795"/>
        <end position="814"/>
    </location>
</feature>
<feature type="transmembrane region" description="Helical" evidence="2">
    <location>
        <begin position="463"/>
        <end position="487"/>
    </location>
</feature>
<dbReference type="EMBL" id="JBHSJC010000002">
    <property type="protein sequence ID" value="MFC4830143.1"/>
    <property type="molecule type" value="Genomic_DNA"/>
</dbReference>
<feature type="transmembrane region" description="Helical" evidence="2">
    <location>
        <begin position="715"/>
        <end position="734"/>
    </location>
</feature>
<evidence type="ECO:0000256" key="2">
    <source>
        <dbReference type="SAM" id="Phobius"/>
    </source>
</evidence>
<feature type="transmembrane region" description="Helical" evidence="2">
    <location>
        <begin position="991"/>
        <end position="1011"/>
    </location>
</feature>
<feature type="region of interest" description="Disordered" evidence="1">
    <location>
        <begin position="1"/>
        <end position="20"/>
    </location>
</feature>
<feature type="transmembrane region" description="Helical" evidence="2">
    <location>
        <begin position="849"/>
        <end position="867"/>
    </location>
</feature>
<feature type="transmembrane region" description="Helical" evidence="2">
    <location>
        <begin position="769"/>
        <end position="789"/>
    </location>
</feature>
<proteinExistence type="predicted"/>
<feature type="transmembrane region" description="Helical" evidence="2">
    <location>
        <begin position="823"/>
        <end position="843"/>
    </location>
</feature>
<feature type="transmembrane region" description="Helical" evidence="2">
    <location>
        <begin position="1181"/>
        <end position="1201"/>
    </location>
</feature>
<feature type="region of interest" description="Disordered" evidence="1">
    <location>
        <begin position="144"/>
        <end position="169"/>
    </location>
</feature>
<feature type="transmembrane region" description="Helical" evidence="2">
    <location>
        <begin position="937"/>
        <end position="956"/>
    </location>
</feature>
<feature type="transmembrane region" description="Helical" evidence="2">
    <location>
        <begin position="403"/>
        <end position="425"/>
    </location>
</feature>
<sequence>MSDPTRGAEPGPRHWPADPDQLVDTTRCPACFAPLSRASCDVCGLRLDVAAADSLLAAGARVRDAELERQALIARMRAEQAAAATRLVSVPVPVPVAVSAPTPSSVAHSPAGSAVAPLAHASASPSAPGATASTAASVAAAVPSSGSPAVPPAPPAAEGHGAPADATPARPRRSGVQLFLLTLGVVLLSVAAIVFLFVAYLVAELEVRSLITAVASVVVLGIAWLLRARRLPGTAEGVASVAVVLLLLDAWILRANELFDTERLEVATYWGGALLAVAAVLTAARSITGVRTPGLAAAALAPVGVFLLGVGAAPDDELGTALWVGGTAALVAGAVTQLVRPGVERAILVGAGAVAGAIGLVAAPWSLPEVAWGAAWAFAVVGAAWSAFTILRLRATAGGTDAWSICGAIAVGAAFALAPGLGAWIELDPREAVWLAPAAAGAVACAAAALTRRGAAPHLAWSAFASAAVIAGAVAMPAFIVPLALVADLPATVWALWSADAWAARRAGSALGFDELRTGAVFGQLAIAAGAVLTVAALGRMRRLASLPIALASSAALTFAVGAPTLGAVTAVLLAIALVALVLAAVPASRTLPGVRIVLAVFGITSAAGAWALGHAAVGLWWWIVPAVLLLAVTGRALATRIWRPETAPMAGALHVGIAAALAIVGAYTLPGWAGAAGSALVFPWDSGVFTAGLVSAALFAVAALLRRMAPPDRLAVSIPSFGAAVASTTILAATLEEPFGWVPAMVLVGAATAWLLDRTTSLRSVHLVAALASPFALAFAGAGLVAQYGETDRIALGLAAATLAAAGLANVLVSRDPVLRHAWAAAVGAMGAVILLTSAGSPAVPEDLWLVLLILTPVPMLIAALEGDPIGGDSPIRHLSWASLALAIASAWAWVAREGVEEVEPYTMPVAVGLLVAGGLIAWRRPTSDEAASGRTAVFAAAAAVAVLPSVAVAGDSELRTLILVAVGAIAILAGAALPERMRAVPVRLLVMGAGWTAVTGAGLVRGAAVALGEPSRLVVEFWPLLALAAGVVAVLMWARTSSQPGPLAEWGFAASLAAASVPTTIAIVEDERALLRAAVLLPVLAGVHVANAASTARPLAGPVMRWTSLATLVVVATVSLAADTVEPFDVTTVPAGLALVIAGAIRMRRDDRLRSWPALGPGLAVLLVPGLIADWTDPQLWRLVALGATAVAAVLVGALMRLQAPFVLGGAVLLVHALVQLWPWISRLYEAVWWWLWLGIAGAALIALAATYERQLRLARSAVRAIAALR</sequence>
<feature type="transmembrane region" description="Helical" evidence="2">
    <location>
        <begin position="651"/>
        <end position="670"/>
    </location>
</feature>
<name>A0ABV9RA45_9MICO</name>
<feature type="transmembrane region" description="Helical" evidence="2">
    <location>
        <begin position="1208"/>
        <end position="1227"/>
    </location>
</feature>
<feature type="transmembrane region" description="Helical" evidence="2">
    <location>
        <begin position="962"/>
        <end position="979"/>
    </location>
</feature>
<keyword evidence="2" id="KW-0812">Transmembrane</keyword>
<feature type="transmembrane region" description="Helical" evidence="2">
    <location>
        <begin position="346"/>
        <end position="365"/>
    </location>
</feature>
<accession>A0ABV9RA45</accession>
<organism evidence="3 4">
    <name type="scientific">Agromyces aurantiacus</name>
    <dbReference type="NCBI Taxonomy" id="165814"/>
    <lineage>
        <taxon>Bacteria</taxon>
        <taxon>Bacillati</taxon>
        <taxon>Actinomycetota</taxon>
        <taxon>Actinomycetes</taxon>
        <taxon>Micrococcales</taxon>
        <taxon>Microbacteriaceae</taxon>
        <taxon>Agromyces</taxon>
    </lineage>
</organism>
<dbReference type="NCBIfam" id="NF047321">
    <property type="entry name" value="SCO7613_CTERM"/>
    <property type="match status" value="1"/>
</dbReference>
<feature type="transmembrane region" description="Helical" evidence="2">
    <location>
        <begin position="294"/>
        <end position="314"/>
    </location>
</feature>
<keyword evidence="2" id="KW-1133">Transmembrane helix</keyword>
<protein>
    <submittedName>
        <fullName evidence="3">SCO7613 C-terminal domain-containing membrane protein</fullName>
    </submittedName>
</protein>
<feature type="transmembrane region" description="Helical" evidence="2">
    <location>
        <begin position="907"/>
        <end position="925"/>
    </location>
</feature>
<feature type="transmembrane region" description="Helical" evidence="2">
    <location>
        <begin position="1023"/>
        <end position="1040"/>
    </location>
</feature>
<feature type="transmembrane region" description="Helical" evidence="2">
    <location>
        <begin position="267"/>
        <end position="287"/>
    </location>
</feature>
<feature type="transmembrane region" description="Helical" evidence="2">
    <location>
        <begin position="545"/>
        <end position="563"/>
    </location>
</feature>
<gene>
    <name evidence="3" type="ORF">ACFPER_15170</name>
</gene>
<keyword evidence="4" id="KW-1185">Reference proteome</keyword>
<evidence type="ECO:0000313" key="3">
    <source>
        <dbReference type="EMBL" id="MFC4830143.1"/>
    </source>
</evidence>
<dbReference type="InterPro" id="IPR058062">
    <property type="entry name" value="SCO7613_C"/>
</dbReference>